<evidence type="ECO:0000313" key="2">
    <source>
        <dbReference type="Proteomes" id="UP000676967"/>
    </source>
</evidence>
<name>A0ABN6CLX8_9ACTN</name>
<dbReference type="Proteomes" id="UP000676967">
    <property type="component" value="Chromosome"/>
</dbReference>
<dbReference type="Gene3D" id="3.30.200.20">
    <property type="entry name" value="Phosphorylase Kinase, domain 1"/>
    <property type="match status" value="1"/>
</dbReference>
<keyword evidence="2" id="KW-1185">Reference proteome</keyword>
<gene>
    <name evidence="1" type="ORF">Aiant_66760</name>
</gene>
<evidence type="ECO:0000313" key="1">
    <source>
        <dbReference type="EMBL" id="BCJ46019.1"/>
    </source>
</evidence>
<organism evidence="1 2">
    <name type="scientific">Actinoplanes ianthinogenes</name>
    <dbReference type="NCBI Taxonomy" id="122358"/>
    <lineage>
        <taxon>Bacteria</taxon>
        <taxon>Bacillati</taxon>
        <taxon>Actinomycetota</taxon>
        <taxon>Actinomycetes</taxon>
        <taxon>Micromonosporales</taxon>
        <taxon>Micromonosporaceae</taxon>
        <taxon>Actinoplanes</taxon>
    </lineage>
</organism>
<dbReference type="Gene3D" id="3.90.1200.10">
    <property type="match status" value="1"/>
</dbReference>
<protein>
    <recommendedName>
        <fullName evidence="3">Aminoglycoside phosphotransferase domain-containing protein</fullName>
    </recommendedName>
</protein>
<dbReference type="EMBL" id="AP023356">
    <property type="protein sequence ID" value="BCJ46019.1"/>
    <property type="molecule type" value="Genomic_DNA"/>
</dbReference>
<reference evidence="1 2" key="1">
    <citation type="submission" date="2020-08" db="EMBL/GenBank/DDBJ databases">
        <title>Whole genome shotgun sequence of Actinoplanes ianthinogenes NBRC 13996.</title>
        <authorList>
            <person name="Komaki H."/>
            <person name="Tamura T."/>
        </authorList>
    </citation>
    <scope>NUCLEOTIDE SEQUENCE [LARGE SCALE GENOMIC DNA]</scope>
    <source>
        <strain evidence="1 2">NBRC 13996</strain>
    </source>
</reference>
<evidence type="ECO:0008006" key="3">
    <source>
        <dbReference type="Google" id="ProtNLM"/>
    </source>
</evidence>
<proteinExistence type="predicted"/>
<accession>A0ABN6CLX8</accession>
<sequence>MVATETGAAPDAVEMLTHRHGRLVCRATLPSGAEVVVKVTTSAGQFAAEVAAVAVLKAAGLPVSRVRAVRDGPPSVIVLDWTPGRAIGADDNVPLRHEVLEILGKVHRLPAAPPYGGVNPDLVTWIDGWCHHALHWWARRGEIDPTGVGVARRWYRRVRPLIAGRAGSMIMMDAPPDHFIVGPGDRVRLIDVAELQPGDPVMDLAVLSLHAPGILAGLLDRYDQAELDDRHLSELLPFYVFLRAVAAAQWSAHVLDPAGCATWLSRAATELRRAPREP</sequence>
<dbReference type="SUPFAM" id="SSF56112">
    <property type="entry name" value="Protein kinase-like (PK-like)"/>
    <property type="match status" value="1"/>
</dbReference>
<dbReference type="InterPro" id="IPR011009">
    <property type="entry name" value="Kinase-like_dom_sf"/>
</dbReference>